<evidence type="ECO:0000256" key="1">
    <source>
        <dbReference type="SAM" id="MobiDB-lite"/>
    </source>
</evidence>
<protein>
    <submittedName>
        <fullName evidence="2">Uncharacterized protein</fullName>
    </submittedName>
</protein>
<gene>
    <name evidence="2" type="ORF">PCOR1329_LOCUS52968</name>
</gene>
<dbReference type="EMBL" id="CAUYUJ010016452">
    <property type="protein sequence ID" value="CAK0865458.1"/>
    <property type="molecule type" value="Genomic_DNA"/>
</dbReference>
<dbReference type="Proteomes" id="UP001189429">
    <property type="component" value="Unassembled WGS sequence"/>
</dbReference>
<feature type="region of interest" description="Disordered" evidence="1">
    <location>
        <begin position="58"/>
        <end position="82"/>
    </location>
</feature>
<feature type="non-terminal residue" evidence="2">
    <location>
        <position position="1"/>
    </location>
</feature>
<sequence length="82" mass="8411">GFRAVLPLRRVVRLRGRPRAQGALPAPRRVRGGAVVGHADGRRERGGVVEVGLPPVAGAGEARGLRLGPGGGLAAAPRRRLG</sequence>
<organism evidence="2 3">
    <name type="scientific">Prorocentrum cordatum</name>
    <dbReference type="NCBI Taxonomy" id="2364126"/>
    <lineage>
        <taxon>Eukaryota</taxon>
        <taxon>Sar</taxon>
        <taxon>Alveolata</taxon>
        <taxon>Dinophyceae</taxon>
        <taxon>Prorocentrales</taxon>
        <taxon>Prorocentraceae</taxon>
        <taxon>Prorocentrum</taxon>
    </lineage>
</organism>
<proteinExistence type="predicted"/>
<evidence type="ECO:0000313" key="3">
    <source>
        <dbReference type="Proteomes" id="UP001189429"/>
    </source>
</evidence>
<reference evidence="2" key="1">
    <citation type="submission" date="2023-10" db="EMBL/GenBank/DDBJ databases">
        <authorList>
            <person name="Chen Y."/>
            <person name="Shah S."/>
            <person name="Dougan E. K."/>
            <person name="Thang M."/>
            <person name="Chan C."/>
        </authorList>
    </citation>
    <scope>NUCLEOTIDE SEQUENCE [LARGE SCALE GENOMIC DNA]</scope>
</reference>
<accession>A0ABN9UYV9</accession>
<keyword evidence="3" id="KW-1185">Reference proteome</keyword>
<comment type="caution">
    <text evidence="2">The sequence shown here is derived from an EMBL/GenBank/DDBJ whole genome shotgun (WGS) entry which is preliminary data.</text>
</comment>
<evidence type="ECO:0000313" key="2">
    <source>
        <dbReference type="EMBL" id="CAK0865458.1"/>
    </source>
</evidence>
<feature type="non-terminal residue" evidence="2">
    <location>
        <position position="82"/>
    </location>
</feature>
<name>A0ABN9UYV9_9DINO</name>